<dbReference type="InterPro" id="IPR046852">
    <property type="entry name" value="Neurobeachin_a-sol"/>
</dbReference>
<keyword evidence="4" id="KW-1185">Reference proteome</keyword>
<organism evidence="3 4">
    <name type="scientific">Merluccius polli</name>
    <name type="common">Benguela hake</name>
    <name type="synonym">Merluccius cadenati</name>
    <dbReference type="NCBI Taxonomy" id="89951"/>
    <lineage>
        <taxon>Eukaryota</taxon>
        <taxon>Metazoa</taxon>
        <taxon>Chordata</taxon>
        <taxon>Craniata</taxon>
        <taxon>Vertebrata</taxon>
        <taxon>Euteleostomi</taxon>
        <taxon>Actinopterygii</taxon>
        <taxon>Neopterygii</taxon>
        <taxon>Teleostei</taxon>
        <taxon>Neoteleostei</taxon>
        <taxon>Acanthomorphata</taxon>
        <taxon>Zeiogadaria</taxon>
        <taxon>Gadariae</taxon>
        <taxon>Gadiformes</taxon>
        <taxon>Gadoidei</taxon>
        <taxon>Merlucciidae</taxon>
        <taxon>Merluccius</taxon>
    </lineage>
</organism>
<dbReference type="PANTHER" id="PTHR13743:SF111">
    <property type="entry name" value="NEUROBEACHIN-LIKE PROTEIN 2"/>
    <property type="match status" value="1"/>
</dbReference>
<dbReference type="GO" id="GO:0016020">
    <property type="term" value="C:membrane"/>
    <property type="evidence" value="ECO:0007669"/>
    <property type="project" value="TreeGrafter"/>
</dbReference>
<dbReference type="InterPro" id="IPR016024">
    <property type="entry name" value="ARM-type_fold"/>
</dbReference>
<gene>
    <name evidence="3" type="primary">nbeal2_2</name>
    <name evidence="3" type="ORF">N1851_029840</name>
</gene>
<protein>
    <submittedName>
        <fullName evidence="3">Neurobeachin-like protein 2</fullName>
    </submittedName>
</protein>
<accession>A0AA47M6S6</accession>
<evidence type="ECO:0000313" key="4">
    <source>
        <dbReference type="Proteomes" id="UP001174136"/>
    </source>
</evidence>
<dbReference type="SUPFAM" id="SSF48371">
    <property type="entry name" value="ARM repeat"/>
    <property type="match status" value="1"/>
</dbReference>
<evidence type="ECO:0000256" key="1">
    <source>
        <dbReference type="ARBA" id="ARBA00022574"/>
    </source>
</evidence>
<evidence type="ECO:0000313" key="3">
    <source>
        <dbReference type="EMBL" id="KAK0134569.1"/>
    </source>
</evidence>
<dbReference type="Proteomes" id="UP001174136">
    <property type="component" value="Unassembled WGS sequence"/>
</dbReference>
<dbReference type="AlphaFoldDB" id="A0AA47M6S6"/>
<dbReference type="Pfam" id="PF20425">
    <property type="entry name" value="Neurobeachin"/>
    <property type="match status" value="1"/>
</dbReference>
<keyword evidence="1" id="KW-0853">WD repeat</keyword>
<dbReference type="EMBL" id="JAOPHQ010005697">
    <property type="protein sequence ID" value="KAK0134569.1"/>
    <property type="molecule type" value="Genomic_DNA"/>
</dbReference>
<dbReference type="PANTHER" id="PTHR13743">
    <property type="entry name" value="BEIGE/BEACH-RELATED"/>
    <property type="match status" value="1"/>
</dbReference>
<proteinExistence type="predicted"/>
<dbReference type="GO" id="GO:0019901">
    <property type="term" value="F:protein kinase binding"/>
    <property type="evidence" value="ECO:0007669"/>
    <property type="project" value="TreeGrafter"/>
</dbReference>
<feature type="domain" description="Neurobeachin alpha-solenoid region" evidence="2">
    <location>
        <begin position="121"/>
        <end position="349"/>
    </location>
</feature>
<dbReference type="InterPro" id="IPR050865">
    <property type="entry name" value="BEACH_Domain"/>
</dbReference>
<dbReference type="GO" id="GO:0005829">
    <property type="term" value="C:cytosol"/>
    <property type="evidence" value="ECO:0007669"/>
    <property type="project" value="TreeGrafter"/>
</dbReference>
<reference evidence="3" key="1">
    <citation type="journal article" date="2023" name="Front. Mar. Sci.">
        <title>A new Merluccius polli reference genome to investigate the effects of global change in West African waters.</title>
        <authorList>
            <person name="Mateo J.L."/>
            <person name="Blanco-Fernandez C."/>
            <person name="Garcia-Vazquez E."/>
            <person name="Machado-Schiaffino G."/>
        </authorList>
    </citation>
    <scope>NUCLEOTIDE SEQUENCE</scope>
    <source>
        <strain evidence="3">C29</strain>
        <tissue evidence="3">Fin</tissue>
    </source>
</reference>
<sequence length="462" mass="51807">MSTESLQESEKIPEFLTIRLVHLLGAVLSGAKGNGLLSITPHSVEDLFCLLRAWCCQRSAEPKDPRIIRLTLQCLTVVIHILHSSSPAERQVEIKTVLEGYFQLLNWNRPPGGCQEDRQHWEDSLITLQSHMLTAVPEILQCSDRPALQAVFLNNNCFEHILRLVQNSKVWERGSDRITVHALGVLTAIMSNSPSAKEVFKERIGYSQLFDVLKSQGHPTKRLLQELMDMVVEGEHAHAHLLGISNDQPLLLLLQWLPDLWAQRDLQLLVAQWLAAVCGGPLSCRTVAVEAGMVGTLLAVLSQPQSLDRQCADSLLGLLQDLGSLCLRPEELKSLLRLLRSEHNEDQDNSQKEMHPYCTRIIRVLSAMAARKGRSNALQYFDLTPPMAGIMVPSVLRWPGSGFAFHAWLRLNVEFPPHHTSTPSDPLPGPGTIVQHHMGKGPRRKQLYRYHGAKALKQISHR</sequence>
<dbReference type="Gene3D" id="1.25.10.10">
    <property type="entry name" value="Leucine-rich Repeat Variant"/>
    <property type="match status" value="1"/>
</dbReference>
<evidence type="ECO:0000259" key="2">
    <source>
        <dbReference type="Pfam" id="PF20425"/>
    </source>
</evidence>
<name>A0AA47M6S6_MERPO</name>
<dbReference type="InterPro" id="IPR011989">
    <property type="entry name" value="ARM-like"/>
</dbReference>
<comment type="caution">
    <text evidence="3">The sequence shown here is derived from an EMBL/GenBank/DDBJ whole genome shotgun (WGS) entry which is preliminary data.</text>
</comment>
<dbReference type="GO" id="GO:0008104">
    <property type="term" value="P:intracellular protein localization"/>
    <property type="evidence" value="ECO:0007669"/>
    <property type="project" value="TreeGrafter"/>
</dbReference>